<feature type="compositionally biased region" description="Basic and acidic residues" evidence="1">
    <location>
        <begin position="389"/>
        <end position="400"/>
    </location>
</feature>
<dbReference type="InterPro" id="IPR041275">
    <property type="entry name" value="EspB_PE"/>
</dbReference>
<organism evidence="4 5">
    <name type="scientific">Mycobacterium nebraskense</name>
    <dbReference type="NCBI Taxonomy" id="244292"/>
    <lineage>
        <taxon>Bacteria</taxon>
        <taxon>Bacillati</taxon>
        <taxon>Actinomycetota</taxon>
        <taxon>Actinomycetes</taxon>
        <taxon>Mycobacteriales</taxon>
        <taxon>Mycobacteriaceae</taxon>
        <taxon>Mycobacterium</taxon>
    </lineage>
</organism>
<dbReference type="OrthoDB" id="4752900at2"/>
<comment type="caution">
    <text evidence="4">The sequence shown here is derived from an EMBL/GenBank/DDBJ whole genome shotgun (WGS) entry which is preliminary data.</text>
</comment>
<feature type="domain" description="ESX-1 secretion-associated protein EspB PE" evidence="2">
    <location>
        <begin position="10"/>
        <end position="84"/>
    </location>
</feature>
<dbReference type="EMBL" id="LQPH01000076">
    <property type="protein sequence ID" value="ORW27634.1"/>
    <property type="molecule type" value="Genomic_DNA"/>
</dbReference>
<evidence type="ECO:0000259" key="2">
    <source>
        <dbReference type="Pfam" id="PF18625"/>
    </source>
</evidence>
<sequence length="451" mass="48782">MTQTLNVEYEELLTRAAELEQPLPTVPSANPQGPCNLSFISDTAARLVLTADTLRLYLKGCEREWKSLAKSLRNAAKAYEEVDTGAAEDIGNILNNDSATAGVAAPALVADDEPWTAPEPMAAAPPFEYPYYEVRQAAEDIESGDQGTSFRAFAQEWKAFQQAFQEQAYRFRLFSRWEGEATEQVERNFQQQKDWIYKMAKLCADLGQQADRVVDVHKKVTATTGYNNQHALGGAHPTTYEVSQCDYWYRYYVENGYQEYIASAIDWYEKLQATSESALKYYVQYANIPLKPLNPDAPPKATVIKPPGETPKPDPKPKPDSGAAPTPIPTPTPAQLGQLAGNMSQGMQGLSQGLQGAMQGIQGLTQGMGGGAMPAQLASDTSPEPPPADEAKKDDEAKDKEDEEKKDEEKKTAEATTPAEGAAAGDPGSGNAPTEPPAAGQPGTTPSGVVL</sequence>
<accession>A0A1X1ZV78</accession>
<evidence type="ECO:0000313" key="4">
    <source>
        <dbReference type="EMBL" id="ORW27634.1"/>
    </source>
</evidence>
<dbReference type="InterPro" id="IPR038332">
    <property type="entry name" value="PPE_sf"/>
</dbReference>
<dbReference type="InterPro" id="IPR054056">
    <property type="entry name" value="EspB_PPE"/>
</dbReference>
<evidence type="ECO:0000259" key="3">
    <source>
        <dbReference type="Pfam" id="PF21856"/>
    </source>
</evidence>
<dbReference type="Pfam" id="PF18625">
    <property type="entry name" value="EspB_PE"/>
    <property type="match status" value="1"/>
</dbReference>
<name>A0A1X1ZV78_9MYCO</name>
<feature type="domain" description="ESX-1 secretion-associated protein EspB PPE" evidence="3">
    <location>
        <begin position="131"/>
        <end position="301"/>
    </location>
</feature>
<reference evidence="4 5" key="1">
    <citation type="submission" date="2016-01" db="EMBL/GenBank/DDBJ databases">
        <title>The new phylogeny of the genus Mycobacterium.</title>
        <authorList>
            <person name="Tarcisio F."/>
            <person name="Conor M."/>
            <person name="Antonella G."/>
            <person name="Elisabetta G."/>
            <person name="Giulia F.S."/>
            <person name="Sara T."/>
            <person name="Anna F."/>
            <person name="Clotilde B."/>
            <person name="Roberto B."/>
            <person name="Veronica D.S."/>
            <person name="Fabio R."/>
            <person name="Monica P."/>
            <person name="Olivier J."/>
            <person name="Enrico T."/>
            <person name="Nicola S."/>
        </authorList>
    </citation>
    <scope>NUCLEOTIDE SEQUENCE [LARGE SCALE GENOMIC DNA]</scope>
    <source>
        <strain evidence="4 5">DSM 44803</strain>
    </source>
</reference>
<protein>
    <submittedName>
        <fullName evidence="4">Uncharacterized protein</fullName>
    </submittedName>
</protein>
<feature type="region of interest" description="Disordered" evidence="1">
    <location>
        <begin position="294"/>
        <end position="451"/>
    </location>
</feature>
<feature type="compositionally biased region" description="Low complexity" evidence="1">
    <location>
        <begin position="343"/>
        <end position="365"/>
    </location>
</feature>
<dbReference type="Pfam" id="PF21856">
    <property type="entry name" value="EspB_PPE"/>
    <property type="match status" value="1"/>
</dbReference>
<feature type="compositionally biased region" description="Low complexity" evidence="1">
    <location>
        <begin position="414"/>
        <end position="426"/>
    </location>
</feature>
<dbReference type="Gene3D" id="1.20.1260.20">
    <property type="entry name" value="PPE superfamily"/>
    <property type="match status" value="1"/>
</dbReference>
<proteinExistence type="predicted"/>
<gene>
    <name evidence="4" type="ORF">AWC17_29050</name>
</gene>
<dbReference type="Proteomes" id="UP000193781">
    <property type="component" value="Unassembled WGS sequence"/>
</dbReference>
<dbReference type="RefSeq" id="WP_046184359.1">
    <property type="nucleotide sequence ID" value="NZ_JACKSS010000100.1"/>
</dbReference>
<dbReference type="AlphaFoldDB" id="A0A1X1ZV78"/>
<evidence type="ECO:0000313" key="5">
    <source>
        <dbReference type="Proteomes" id="UP000193781"/>
    </source>
</evidence>
<feature type="compositionally biased region" description="Polar residues" evidence="1">
    <location>
        <begin position="442"/>
        <end position="451"/>
    </location>
</feature>
<keyword evidence="5" id="KW-1185">Reference proteome</keyword>
<evidence type="ECO:0000256" key="1">
    <source>
        <dbReference type="SAM" id="MobiDB-lite"/>
    </source>
</evidence>